<keyword evidence="6" id="KW-1185">Reference proteome</keyword>
<dbReference type="InterPro" id="IPR036388">
    <property type="entry name" value="WH-like_DNA-bd_sf"/>
</dbReference>
<dbReference type="Pfam" id="PF07702">
    <property type="entry name" value="UTRA"/>
    <property type="match status" value="1"/>
</dbReference>
<feature type="domain" description="HTH gntR-type" evidence="4">
    <location>
        <begin position="12"/>
        <end position="80"/>
    </location>
</feature>
<comment type="caution">
    <text evidence="5">The sequence shown here is derived from an EMBL/GenBank/DDBJ whole genome shotgun (WGS) entry which is preliminary data.</text>
</comment>
<keyword evidence="1" id="KW-0805">Transcription regulation</keyword>
<accession>A0A8J7GP33</accession>
<dbReference type="InterPro" id="IPR050679">
    <property type="entry name" value="Bact_HTH_transcr_reg"/>
</dbReference>
<dbReference type="PROSITE" id="PS50949">
    <property type="entry name" value="HTH_GNTR"/>
    <property type="match status" value="1"/>
</dbReference>
<dbReference type="CDD" id="cd07377">
    <property type="entry name" value="WHTH_GntR"/>
    <property type="match status" value="1"/>
</dbReference>
<proteinExistence type="predicted"/>
<gene>
    <name evidence="5" type="ORF">IW245_000370</name>
</gene>
<evidence type="ECO:0000313" key="6">
    <source>
        <dbReference type="Proteomes" id="UP000622552"/>
    </source>
</evidence>
<dbReference type="SMART" id="SM00866">
    <property type="entry name" value="UTRA"/>
    <property type="match status" value="1"/>
</dbReference>
<dbReference type="PANTHER" id="PTHR44846">
    <property type="entry name" value="MANNOSYL-D-GLYCERATE TRANSPORT/METABOLISM SYSTEM REPRESSOR MNGR-RELATED"/>
    <property type="match status" value="1"/>
</dbReference>
<dbReference type="Gene3D" id="3.40.1410.10">
    <property type="entry name" value="Chorismate lyase-like"/>
    <property type="match status" value="1"/>
</dbReference>
<dbReference type="InterPro" id="IPR011663">
    <property type="entry name" value="UTRA"/>
</dbReference>
<name>A0A8J7GP33_9ACTN</name>
<protein>
    <submittedName>
        <fullName evidence="5">GntR family transcriptional regulator</fullName>
    </submittedName>
</protein>
<dbReference type="PANTHER" id="PTHR44846:SF17">
    <property type="entry name" value="GNTR-FAMILY TRANSCRIPTIONAL REGULATOR"/>
    <property type="match status" value="1"/>
</dbReference>
<dbReference type="Pfam" id="PF00392">
    <property type="entry name" value="GntR"/>
    <property type="match status" value="1"/>
</dbReference>
<dbReference type="RefSeq" id="WP_197001440.1">
    <property type="nucleotide sequence ID" value="NZ_BONS01000026.1"/>
</dbReference>
<evidence type="ECO:0000259" key="4">
    <source>
        <dbReference type="PROSITE" id="PS50949"/>
    </source>
</evidence>
<dbReference type="AlphaFoldDB" id="A0A8J7GP33"/>
<reference evidence="5" key="1">
    <citation type="submission" date="2020-11" db="EMBL/GenBank/DDBJ databases">
        <title>Sequencing the genomes of 1000 actinobacteria strains.</title>
        <authorList>
            <person name="Klenk H.-P."/>
        </authorList>
    </citation>
    <scope>NUCLEOTIDE SEQUENCE</scope>
    <source>
        <strain evidence="5">DSM 45356</strain>
    </source>
</reference>
<organism evidence="5 6">
    <name type="scientific">Longispora fulva</name>
    <dbReference type="NCBI Taxonomy" id="619741"/>
    <lineage>
        <taxon>Bacteria</taxon>
        <taxon>Bacillati</taxon>
        <taxon>Actinomycetota</taxon>
        <taxon>Actinomycetes</taxon>
        <taxon>Micromonosporales</taxon>
        <taxon>Micromonosporaceae</taxon>
        <taxon>Longispora</taxon>
    </lineage>
</organism>
<dbReference type="GO" id="GO:0003677">
    <property type="term" value="F:DNA binding"/>
    <property type="evidence" value="ECO:0007669"/>
    <property type="project" value="UniProtKB-KW"/>
</dbReference>
<dbReference type="GO" id="GO:0003700">
    <property type="term" value="F:DNA-binding transcription factor activity"/>
    <property type="evidence" value="ECO:0007669"/>
    <property type="project" value="InterPro"/>
</dbReference>
<dbReference type="SUPFAM" id="SSF64288">
    <property type="entry name" value="Chorismate lyase-like"/>
    <property type="match status" value="1"/>
</dbReference>
<dbReference type="SUPFAM" id="SSF46785">
    <property type="entry name" value="Winged helix' DNA-binding domain"/>
    <property type="match status" value="1"/>
</dbReference>
<dbReference type="GO" id="GO:0045892">
    <property type="term" value="P:negative regulation of DNA-templated transcription"/>
    <property type="evidence" value="ECO:0007669"/>
    <property type="project" value="TreeGrafter"/>
</dbReference>
<keyword evidence="3" id="KW-0804">Transcription</keyword>
<sequence length="262" mass="28090">MTTHSGAVGRKSSQYELIASDLLEKIRSGSYRPGQALPPQNELSLSYGVSLMTLRRALLILSDQGLIVQQQGKGTFVAPPQSAYRLSALRSLTDDLREQGQQVITQVLGVGRRKTPAALPDLEAGPDGRALQVKRLRLINGKPAIHQVSWVAEPYGSQIENVDLQSVALYAALADIGQGVNTATETIRIAAATAAVAKLLGLAAGTSVFRSERVTYGVSGDVLVWDEAFIHSRFMEIRTERAAAGVSVRWTPSAAHSPARAH</sequence>
<evidence type="ECO:0000313" key="5">
    <source>
        <dbReference type="EMBL" id="MBG6134176.1"/>
    </source>
</evidence>
<dbReference type="InterPro" id="IPR036390">
    <property type="entry name" value="WH_DNA-bd_sf"/>
</dbReference>
<dbReference type="Proteomes" id="UP000622552">
    <property type="component" value="Unassembled WGS sequence"/>
</dbReference>
<dbReference type="Gene3D" id="1.10.10.10">
    <property type="entry name" value="Winged helix-like DNA-binding domain superfamily/Winged helix DNA-binding domain"/>
    <property type="match status" value="1"/>
</dbReference>
<dbReference type="SMART" id="SM00345">
    <property type="entry name" value="HTH_GNTR"/>
    <property type="match status" value="1"/>
</dbReference>
<evidence type="ECO:0000256" key="1">
    <source>
        <dbReference type="ARBA" id="ARBA00023015"/>
    </source>
</evidence>
<dbReference type="InterPro" id="IPR028978">
    <property type="entry name" value="Chorismate_lyase_/UTRA_dom_sf"/>
</dbReference>
<evidence type="ECO:0000256" key="3">
    <source>
        <dbReference type="ARBA" id="ARBA00023163"/>
    </source>
</evidence>
<keyword evidence="2" id="KW-0238">DNA-binding</keyword>
<dbReference type="EMBL" id="JADOUF010000001">
    <property type="protein sequence ID" value="MBG6134176.1"/>
    <property type="molecule type" value="Genomic_DNA"/>
</dbReference>
<evidence type="ECO:0000256" key="2">
    <source>
        <dbReference type="ARBA" id="ARBA00023125"/>
    </source>
</evidence>
<dbReference type="InterPro" id="IPR000524">
    <property type="entry name" value="Tscrpt_reg_HTH_GntR"/>
</dbReference>